<keyword evidence="3 4" id="KW-0326">Glycosidase</keyword>
<gene>
    <name evidence="8" type="ORF">DM01DRAFT_1366692</name>
</gene>
<keyword evidence="9" id="KW-1185">Reference proteome</keyword>
<dbReference type="Proteomes" id="UP000242146">
    <property type="component" value="Unassembled WGS sequence"/>
</dbReference>
<comment type="caution">
    <text evidence="8">The sequence shown here is derived from an EMBL/GenBank/DDBJ whole genome shotgun (WGS) entry which is preliminary data.</text>
</comment>
<dbReference type="GO" id="GO:0000272">
    <property type="term" value="P:polysaccharide catabolic process"/>
    <property type="evidence" value="ECO:0007669"/>
    <property type="project" value="InterPro"/>
</dbReference>
<dbReference type="InterPro" id="IPR017853">
    <property type="entry name" value="GH"/>
</dbReference>
<proteinExistence type="inferred from homology"/>
<dbReference type="PANTHER" id="PTHR31308">
    <property type="match status" value="1"/>
</dbReference>
<keyword evidence="5" id="KW-0732">Signal</keyword>
<keyword evidence="2 4" id="KW-0378">Hydrolase</keyword>
<evidence type="ECO:0000256" key="4">
    <source>
        <dbReference type="RuleBase" id="RU361153"/>
    </source>
</evidence>
<dbReference type="STRING" id="101127.A0A1X2GKS0"/>
<dbReference type="InterPro" id="IPR041036">
    <property type="entry name" value="GH5_C"/>
</dbReference>
<evidence type="ECO:0000256" key="1">
    <source>
        <dbReference type="ARBA" id="ARBA00005641"/>
    </source>
</evidence>
<name>A0A1X2GKS0_9FUNG</name>
<feature type="domain" description="Glycoside hydrolase family 5" evidence="6">
    <location>
        <begin position="87"/>
        <end position="388"/>
    </location>
</feature>
<evidence type="ECO:0000256" key="2">
    <source>
        <dbReference type="ARBA" id="ARBA00022801"/>
    </source>
</evidence>
<evidence type="ECO:0000259" key="6">
    <source>
        <dbReference type="Pfam" id="PF00150"/>
    </source>
</evidence>
<evidence type="ECO:0000256" key="3">
    <source>
        <dbReference type="ARBA" id="ARBA00023295"/>
    </source>
</evidence>
<dbReference type="GO" id="GO:1901136">
    <property type="term" value="P:carbohydrate derivative catabolic process"/>
    <property type="evidence" value="ECO:0007669"/>
    <property type="project" value="UniProtKB-ARBA"/>
</dbReference>
<dbReference type="PANTHER" id="PTHR31308:SF3">
    <property type="entry name" value="ENDOGLYCOCERAMIDASE"/>
    <property type="match status" value="1"/>
</dbReference>
<dbReference type="SUPFAM" id="SSF51445">
    <property type="entry name" value="(Trans)glycosidases"/>
    <property type="match status" value="1"/>
</dbReference>
<protein>
    <submittedName>
        <fullName evidence="8">Putative cellulase</fullName>
    </submittedName>
</protein>
<dbReference type="GO" id="GO:0016042">
    <property type="term" value="P:lipid catabolic process"/>
    <property type="evidence" value="ECO:0007669"/>
    <property type="project" value="UniProtKB-ARBA"/>
</dbReference>
<dbReference type="GO" id="GO:0004553">
    <property type="term" value="F:hydrolase activity, hydrolyzing O-glycosyl compounds"/>
    <property type="evidence" value="ECO:0007669"/>
    <property type="project" value="InterPro"/>
</dbReference>
<evidence type="ECO:0000313" key="9">
    <source>
        <dbReference type="Proteomes" id="UP000242146"/>
    </source>
</evidence>
<accession>A0A1X2GKS0</accession>
<evidence type="ECO:0000259" key="7">
    <source>
        <dbReference type="Pfam" id="PF18564"/>
    </source>
</evidence>
<dbReference type="Gene3D" id="3.20.20.80">
    <property type="entry name" value="Glycosidases"/>
    <property type="match status" value="1"/>
</dbReference>
<feature type="domain" description="Glycoside hydrolase family 5 C-terminal" evidence="7">
    <location>
        <begin position="407"/>
        <end position="494"/>
    </location>
</feature>
<feature type="chain" id="PRO_5013140665" evidence="5">
    <location>
        <begin position="22"/>
        <end position="497"/>
    </location>
</feature>
<dbReference type="InterPro" id="IPR013780">
    <property type="entry name" value="Glyco_hydro_b"/>
</dbReference>
<comment type="similarity">
    <text evidence="1 4">Belongs to the glycosyl hydrolase 5 (cellulase A) family.</text>
</comment>
<evidence type="ECO:0000256" key="5">
    <source>
        <dbReference type="SAM" id="SignalP"/>
    </source>
</evidence>
<dbReference type="Gene3D" id="2.60.40.1180">
    <property type="entry name" value="Golgi alpha-mannosidase II"/>
    <property type="match status" value="1"/>
</dbReference>
<dbReference type="AlphaFoldDB" id="A0A1X2GKS0"/>
<dbReference type="EMBL" id="MCGT01000010">
    <property type="protein sequence ID" value="ORX56199.1"/>
    <property type="molecule type" value="Genomic_DNA"/>
</dbReference>
<dbReference type="InterPro" id="IPR001547">
    <property type="entry name" value="Glyco_hydro_5"/>
</dbReference>
<evidence type="ECO:0000313" key="8">
    <source>
        <dbReference type="EMBL" id="ORX56199.1"/>
    </source>
</evidence>
<dbReference type="OrthoDB" id="1887033at2759"/>
<dbReference type="Pfam" id="PF18564">
    <property type="entry name" value="Glyco_hydro_5_C"/>
    <property type="match status" value="1"/>
</dbReference>
<organism evidence="8 9">
    <name type="scientific">Hesseltinella vesiculosa</name>
    <dbReference type="NCBI Taxonomy" id="101127"/>
    <lineage>
        <taxon>Eukaryota</taxon>
        <taxon>Fungi</taxon>
        <taxon>Fungi incertae sedis</taxon>
        <taxon>Mucoromycota</taxon>
        <taxon>Mucoromycotina</taxon>
        <taxon>Mucoromycetes</taxon>
        <taxon>Mucorales</taxon>
        <taxon>Cunninghamellaceae</taxon>
        <taxon>Hesseltinella</taxon>
    </lineage>
</organism>
<dbReference type="InterPro" id="IPR052066">
    <property type="entry name" value="Glycosphingolipid_Hydrolases"/>
</dbReference>
<dbReference type="Pfam" id="PF00150">
    <property type="entry name" value="Cellulase"/>
    <property type="match status" value="1"/>
</dbReference>
<feature type="signal peptide" evidence="5">
    <location>
        <begin position="1"/>
        <end position="21"/>
    </location>
</feature>
<sequence length="497" mass="55274">MHLTSVIITALAGFNLQQVYAATVDPKSWYDQHPGLARINKVDQSSNQIVDEFGRVRFFHGTNVVMKESPWYRPSGFSPGNSFGLQDVQNLRDLGVNSIRLGHHASAEPVRGQYNMTFMDIMKQQTKMAEDHGIYVLVDVHQDLLAGQFCGHGVPPWFVKKGWVSSAFMYPFPTKLIPFPVDSNGMPTPPSICGTVNWGLTYTTVAVGNAFGRLYTNYDGLGDAFASYWKLLATQYSNTNNIIGYNLLNEPWVGDSYYHPELLTPGVADHEMMEGLWNSAATQIRSVDNNTLIWFEGSTYDILSGFNNVPLGDGSKTVQSFHYYNPPQVGSVSTTIQNRLKDNQRLKTASVMTEFTMWMGDANQMSGMVDAVTSADTYMMSWMGWAYENLYNSSRMPYPELQAHYSRAYPTAVAGTPTSFKFDESTATFNLVYNINASNGAPTEIMLSPLTYPNGYNVTMNPAQSLVTYTVDNRTLALFPADSTQDGTSITVTITKN</sequence>
<reference evidence="8 9" key="1">
    <citation type="submission" date="2016-07" db="EMBL/GenBank/DDBJ databases">
        <title>Pervasive Adenine N6-methylation of Active Genes in Fungi.</title>
        <authorList>
            <consortium name="DOE Joint Genome Institute"/>
            <person name="Mondo S.J."/>
            <person name="Dannebaum R.O."/>
            <person name="Kuo R.C."/>
            <person name="Labutti K."/>
            <person name="Haridas S."/>
            <person name="Kuo A."/>
            <person name="Salamov A."/>
            <person name="Ahrendt S.R."/>
            <person name="Lipzen A."/>
            <person name="Sullivan W."/>
            <person name="Andreopoulos W.B."/>
            <person name="Clum A."/>
            <person name="Lindquist E."/>
            <person name="Daum C."/>
            <person name="Ramamoorthy G.K."/>
            <person name="Gryganskyi A."/>
            <person name="Culley D."/>
            <person name="Magnuson J.K."/>
            <person name="James T.Y."/>
            <person name="O'Malley M.A."/>
            <person name="Stajich J.E."/>
            <person name="Spatafora J.W."/>
            <person name="Visel A."/>
            <person name="Grigoriev I.V."/>
        </authorList>
    </citation>
    <scope>NUCLEOTIDE SEQUENCE [LARGE SCALE GENOMIC DNA]</scope>
    <source>
        <strain evidence="8 9">NRRL 3301</strain>
    </source>
</reference>